<organism evidence="1 2">
    <name type="scientific">Caerostris darwini</name>
    <dbReference type="NCBI Taxonomy" id="1538125"/>
    <lineage>
        <taxon>Eukaryota</taxon>
        <taxon>Metazoa</taxon>
        <taxon>Ecdysozoa</taxon>
        <taxon>Arthropoda</taxon>
        <taxon>Chelicerata</taxon>
        <taxon>Arachnida</taxon>
        <taxon>Araneae</taxon>
        <taxon>Araneomorphae</taxon>
        <taxon>Entelegynae</taxon>
        <taxon>Araneoidea</taxon>
        <taxon>Araneidae</taxon>
        <taxon>Caerostris</taxon>
    </lineage>
</organism>
<name>A0AAV4MFC8_9ARAC</name>
<evidence type="ECO:0000313" key="1">
    <source>
        <dbReference type="EMBL" id="GIX70362.1"/>
    </source>
</evidence>
<dbReference type="GO" id="GO:0003924">
    <property type="term" value="F:GTPase activity"/>
    <property type="evidence" value="ECO:0007669"/>
    <property type="project" value="InterPro"/>
</dbReference>
<dbReference type="SUPFAM" id="SSF52540">
    <property type="entry name" value="P-loop containing nucleoside triphosphate hydrolases"/>
    <property type="match status" value="1"/>
</dbReference>
<sequence>MAFKSGFYNKQLQQTSLQGFESCILNIVYVFVLGDQSTGKTSLINSLAQRLVSDPLLPSFQYVSEYIRITELGMVTLRFLELNKEHLTLPEISQICRTAKHIFLFFYAIDDLHSLRYLYRNWIIYVRNALGWNLTTVMLGNKIDRKDPGYKVERRALAHCYKALFKVNYVFECSVMTGCQLDFVFYAIAKLGNKHHCHQKLS</sequence>
<dbReference type="InterPro" id="IPR027417">
    <property type="entry name" value="P-loop_NTPase"/>
</dbReference>
<dbReference type="AlphaFoldDB" id="A0AAV4MFC8"/>
<dbReference type="InterPro" id="IPR001806">
    <property type="entry name" value="Small_GTPase"/>
</dbReference>
<dbReference type="PRINTS" id="PR00449">
    <property type="entry name" value="RASTRNSFRMNG"/>
</dbReference>
<protein>
    <submittedName>
        <fullName evidence="1">Uncharacterized protein</fullName>
    </submittedName>
</protein>
<dbReference type="Gene3D" id="3.40.50.300">
    <property type="entry name" value="P-loop containing nucleotide triphosphate hydrolases"/>
    <property type="match status" value="1"/>
</dbReference>
<dbReference type="CDD" id="cd00882">
    <property type="entry name" value="Ras_like_GTPase"/>
    <property type="match status" value="1"/>
</dbReference>
<proteinExistence type="predicted"/>
<dbReference type="GO" id="GO:0005525">
    <property type="term" value="F:GTP binding"/>
    <property type="evidence" value="ECO:0007669"/>
    <property type="project" value="InterPro"/>
</dbReference>
<dbReference type="EMBL" id="BPLQ01000360">
    <property type="protein sequence ID" value="GIX70362.1"/>
    <property type="molecule type" value="Genomic_DNA"/>
</dbReference>
<evidence type="ECO:0000313" key="2">
    <source>
        <dbReference type="Proteomes" id="UP001054837"/>
    </source>
</evidence>
<accession>A0AAV4MFC8</accession>
<dbReference type="Proteomes" id="UP001054837">
    <property type="component" value="Unassembled WGS sequence"/>
</dbReference>
<gene>
    <name evidence="1" type="ORF">CDAR_408701</name>
</gene>
<dbReference type="Pfam" id="PF00071">
    <property type="entry name" value="Ras"/>
    <property type="match status" value="1"/>
</dbReference>
<reference evidence="1 2" key="1">
    <citation type="submission" date="2021-06" db="EMBL/GenBank/DDBJ databases">
        <title>Caerostris darwini draft genome.</title>
        <authorList>
            <person name="Kono N."/>
            <person name="Arakawa K."/>
        </authorList>
    </citation>
    <scope>NUCLEOTIDE SEQUENCE [LARGE SCALE GENOMIC DNA]</scope>
</reference>
<keyword evidence="2" id="KW-1185">Reference proteome</keyword>
<comment type="caution">
    <text evidence="1">The sequence shown here is derived from an EMBL/GenBank/DDBJ whole genome shotgun (WGS) entry which is preliminary data.</text>
</comment>